<evidence type="ECO:0000313" key="3">
    <source>
        <dbReference type="Proteomes" id="UP000543030"/>
    </source>
</evidence>
<sequence length="215" mass="24471">MRAESWLEFQLPPDSPVIAAYNNYMARLPAATSDASLETLMLAHRVPFFRYRRLLADPVNRRLLLGALTPALPAAQYQATPAATDASHPEKPDKQWQPATASDMEQATQLVAEQKRLENYVNWLRSPWQRGPGAQADRYTLTDYDRLLLTTWDDTTPFSSEQTQLLAQHVHDSVAAFTNWPCALYEQRGVFSDRLHTDARNDRWPARDNKTTAMA</sequence>
<comment type="caution">
    <text evidence="2">The sequence shown here is derived from an EMBL/GenBank/DDBJ whole genome shotgun (WGS) entry which is preliminary data.</text>
</comment>
<feature type="region of interest" description="Disordered" evidence="1">
    <location>
        <begin position="80"/>
        <end position="100"/>
    </location>
</feature>
<dbReference type="Proteomes" id="UP000543030">
    <property type="component" value="Unassembled WGS sequence"/>
</dbReference>
<evidence type="ECO:0000313" key="2">
    <source>
        <dbReference type="EMBL" id="MBB5189759.1"/>
    </source>
</evidence>
<dbReference type="EMBL" id="JACHHN010000001">
    <property type="protein sequence ID" value="MBB5189759.1"/>
    <property type="molecule type" value="Genomic_DNA"/>
</dbReference>
<reference evidence="2 3" key="1">
    <citation type="submission" date="2020-08" db="EMBL/GenBank/DDBJ databases">
        <title>Genomic Encyclopedia of Type Strains, Phase IV (KMG-IV): sequencing the most valuable type-strain genomes for metagenomic binning, comparative biology and taxonomic classification.</title>
        <authorList>
            <person name="Goeker M."/>
        </authorList>
    </citation>
    <scope>NUCLEOTIDE SEQUENCE [LARGE SCALE GENOMIC DNA]</scope>
    <source>
        <strain evidence="2 3">DSM 18233</strain>
    </source>
</reference>
<keyword evidence="3" id="KW-1185">Reference proteome</keyword>
<proteinExistence type="predicted"/>
<dbReference type="AlphaFoldDB" id="A0A840R8S5"/>
<organism evidence="2 3">
    <name type="scientific">Silvimonas terrae</name>
    <dbReference type="NCBI Taxonomy" id="300266"/>
    <lineage>
        <taxon>Bacteria</taxon>
        <taxon>Pseudomonadati</taxon>
        <taxon>Pseudomonadota</taxon>
        <taxon>Betaproteobacteria</taxon>
        <taxon>Neisseriales</taxon>
        <taxon>Chitinibacteraceae</taxon>
        <taxon>Silvimonas</taxon>
    </lineage>
</organism>
<protein>
    <submittedName>
        <fullName evidence="2">Uncharacterized protein</fullName>
    </submittedName>
</protein>
<evidence type="ECO:0000256" key="1">
    <source>
        <dbReference type="SAM" id="MobiDB-lite"/>
    </source>
</evidence>
<name>A0A840R8S5_9NEIS</name>
<accession>A0A840R8S5</accession>
<gene>
    <name evidence="2" type="ORF">HNQ50_000469</name>
</gene>